<dbReference type="EMBL" id="BMPI01000023">
    <property type="protein sequence ID" value="GGM40228.1"/>
    <property type="molecule type" value="Genomic_DNA"/>
</dbReference>
<dbReference type="PANTHER" id="PTHR42929">
    <property type="entry name" value="INNER MEMBRANE ABC TRANSPORTER PERMEASE PROTEIN YDCU-RELATED-RELATED"/>
    <property type="match status" value="1"/>
</dbReference>
<dbReference type="PANTHER" id="PTHR42929:SF1">
    <property type="entry name" value="INNER MEMBRANE ABC TRANSPORTER PERMEASE PROTEIN YDCU-RELATED"/>
    <property type="match status" value="1"/>
</dbReference>
<reference evidence="11" key="2">
    <citation type="submission" date="2020-09" db="EMBL/GenBank/DDBJ databases">
        <authorList>
            <person name="Sun Q."/>
            <person name="Ohkuma M."/>
        </authorList>
    </citation>
    <scope>NUCLEOTIDE SEQUENCE</scope>
    <source>
        <strain evidence="11">JCM 19831</strain>
    </source>
</reference>
<keyword evidence="7 8" id="KW-0472">Membrane</keyword>
<evidence type="ECO:0000256" key="2">
    <source>
        <dbReference type="ARBA" id="ARBA00007069"/>
    </source>
</evidence>
<keyword evidence="6 8" id="KW-1133">Transmembrane helix</keyword>
<accession>A0A917TVM1</accession>
<feature type="transmembrane region" description="Helical" evidence="8">
    <location>
        <begin position="159"/>
        <end position="184"/>
    </location>
</feature>
<evidence type="ECO:0000313" key="11">
    <source>
        <dbReference type="EMBL" id="GGM40228.1"/>
    </source>
</evidence>
<evidence type="ECO:0000256" key="4">
    <source>
        <dbReference type="ARBA" id="ARBA00022475"/>
    </source>
</evidence>
<dbReference type="CDD" id="cd06261">
    <property type="entry name" value="TM_PBP2"/>
    <property type="match status" value="1"/>
</dbReference>
<feature type="region of interest" description="Disordered" evidence="9">
    <location>
        <begin position="1"/>
        <end position="20"/>
    </location>
</feature>
<protein>
    <submittedName>
        <fullName evidence="11">Putrescine/spermidine ABC transporter permease</fullName>
    </submittedName>
</protein>
<dbReference type="PROSITE" id="PS50928">
    <property type="entry name" value="ABC_TM1"/>
    <property type="match status" value="1"/>
</dbReference>
<dbReference type="GO" id="GO:0005886">
    <property type="term" value="C:plasma membrane"/>
    <property type="evidence" value="ECO:0007669"/>
    <property type="project" value="UniProtKB-SubCell"/>
</dbReference>
<evidence type="ECO:0000256" key="6">
    <source>
        <dbReference type="ARBA" id="ARBA00022989"/>
    </source>
</evidence>
<dbReference type="Gene3D" id="1.10.3720.10">
    <property type="entry name" value="MetI-like"/>
    <property type="match status" value="1"/>
</dbReference>
<feature type="transmembrane region" description="Helical" evidence="8">
    <location>
        <begin position="25"/>
        <end position="44"/>
    </location>
</feature>
<dbReference type="Proteomes" id="UP000642070">
    <property type="component" value="Unassembled WGS sequence"/>
</dbReference>
<dbReference type="GO" id="GO:0055085">
    <property type="term" value="P:transmembrane transport"/>
    <property type="evidence" value="ECO:0007669"/>
    <property type="project" value="InterPro"/>
</dbReference>
<dbReference type="InterPro" id="IPR035906">
    <property type="entry name" value="MetI-like_sf"/>
</dbReference>
<evidence type="ECO:0000259" key="10">
    <source>
        <dbReference type="PROSITE" id="PS50928"/>
    </source>
</evidence>
<dbReference type="SUPFAM" id="SSF161098">
    <property type="entry name" value="MetI-like"/>
    <property type="match status" value="1"/>
</dbReference>
<feature type="transmembrane region" description="Helical" evidence="8">
    <location>
        <begin position="258"/>
        <end position="281"/>
    </location>
</feature>
<dbReference type="InterPro" id="IPR000515">
    <property type="entry name" value="MetI-like"/>
</dbReference>
<dbReference type="AlphaFoldDB" id="A0A917TVM1"/>
<feature type="transmembrane region" description="Helical" evidence="8">
    <location>
        <begin position="205"/>
        <end position="238"/>
    </location>
</feature>
<comment type="subcellular location">
    <subcellularLocation>
        <location evidence="1 8">Cell membrane</location>
        <topology evidence="1 8">Multi-pass membrane protein</topology>
    </subcellularLocation>
</comment>
<keyword evidence="5 8" id="KW-0812">Transmembrane</keyword>
<evidence type="ECO:0000256" key="1">
    <source>
        <dbReference type="ARBA" id="ARBA00004651"/>
    </source>
</evidence>
<gene>
    <name evidence="11" type="ORF">GCM10007977_047010</name>
</gene>
<keyword evidence="12" id="KW-1185">Reference proteome</keyword>
<evidence type="ECO:0000256" key="5">
    <source>
        <dbReference type="ARBA" id="ARBA00022692"/>
    </source>
</evidence>
<reference evidence="11" key="1">
    <citation type="journal article" date="2014" name="Int. J. Syst. Evol. Microbiol.">
        <title>Complete genome sequence of Corynebacterium casei LMG S-19264T (=DSM 44701T), isolated from a smear-ripened cheese.</title>
        <authorList>
            <consortium name="US DOE Joint Genome Institute (JGI-PGF)"/>
            <person name="Walter F."/>
            <person name="Albersmeier A."/>
            <person name="Kalinowski J."/>
            <person name="Ruckert C."/>
        </authorList>
    </citation>
    <scope>NUCLEOTIDE SEQUENCE</scope>
    <source>
        <strain evidence="11">JCM 19831</strain>
    </source>
</reference>
<evidence type="ECO:0000256" key="8">
    <source>
        <dbReference type="RuleBase" id="RU363032"/>
    </source>
</evidence>
<comment type="similarity">
    <text evidence="2">Belongs to the binding-protein-dependent transport system permease family. CysTW subfamily.</text>
</comment>
<keyword evidence="4" id="KW-1003">Cell membrane</keyword>
<evidence type="ECO:0000313" key="12">
    <source>
        <dbReference type="Proteomes" id="UP000642070"/>
    </source>
</evidence>
<keyword evidence="3 8" id="KW-0813">Transport</keyword>
<sequence>MTVTPATRRAGGPPASGARDAQGGWLLAAPLLLFTAFMFLYPAITVLRTSLAESNDVDAGGFTFGHYISFFSDELYVKALTNTMLIAVLTVVITGAIGLVYAYQLVVRPGLRQLQLALLLTPLLVNGVVRIFGLQLGLISVDDLLMRANLVDSPLGLNYSFAGIVIALVMFQFPFMAMAVYASLSRLDTSLLEAARTLGAGRLSVLVRVVFPLAVPGLVAGGVLTFAAAAGTFIVPAMMGGGRVNTVPQMIYTSVSQSQLWATASAFAVILVVVLVVPIMLGTRFGSRDTSGAR</sequence>
<feature type="domain" description="ABC transmembrane type-1" evidence="10">
    <location>
        <begin position="80"/>
        <end position="282"/>
    </location>
</feature>
<dbReference type="Pfam" id="PF00528">
    <property type="entry name" value="BPD_transp_1"/>
    <property type="match status" value="1"/>
</dbReference>
<feature type="transmembrane region" description="Helical" evidence="8">
    <location>
        <begin position="84"/>
        <end position="104"/>
    </location>
</feature>
<dbReference type="RefSeq" id="WP_190252069.1">
    <property type="nucleotide sequence ID" value="NZ_BMPI01000023.1"/>
</dbReference>
<evidence type="ECO:0000256" key="3">
    <source>
        <dbReference type="ARBA" id="ARBA00022448"/>
    </source>
</evidence>
<name>A0A917TVM1_9ACTN</name>
<proteinExistence type="inferred from homology"/>
<organism evidence="11 12">
    <name type="scientific">Dactylosporangium sucinum</name>
    <dbReference type="NCBI Taxonomy" id="1424081"/>
    <lineage>
        <taxon>Bacteria</taxon>
        <taxon>Bacillati</taxon>
        <taxon>Actinomycetota</taxon>
        <taxon>Actinomycetes</taxon>
        <taxon>Micromonosporales</taxon>
        <taxon>Micromonosporaceae</taxon>
        <taxon>Dactylosporangium</taxon>
    </lineage>
</organism>
<evidence type="ECO:0000256" key="9">
    <source>
        <dbReference type="SAM" id="MobiDB-lite"/>
    </source>
</evidence>
<feature type="transmembrane region" description="Helical" evidence="8">
    <location>
        <begin position="116"/>
        <end position="139"/>
    </location>
</feature>
<comment type="caution">
    <text evidence="11">The sequence shown here is derived from an EMBL/GenBank/DDBJ whole genome shotgun (WGS) entry which is preliminary data.</text>
</comment>
<evidence type="ECO:0000256" key="7">
    <source>
        <dbReference type="ARBA" id="ARBA00023136"/>
    </source>
</evidence>